<proteinExistence type="predicted"/>
<dbReference type="HOGENOM" id="CLU_3204254_0_0_6"/>
<evidence type="ECO:0000313" key="1">
    <source>
        <dbReference type="EMBL" id="ABP78410.1"/>
    </source>
</evidence>
<reference evidence="1 2" key="1">
    <citation type="journal article" date="2008" name="Proc. Natl. Acad. Sci. U.S.A.">
        <title>Nitrogen fixation island and rhizosphere competence traits in the genome of root-associated Pseudomonas stutzeri A1501.</title>
        <authorList>
            <person name="Yan Y."/>
            <person name="Yang J."/>
            <person name="Dou Y."/>
            <person name="Chen M."/>
            <person name="Ping S."/>
            <person name="Peng J."/>
            <person name="Lu W."/>
            <person name="Zhang W."/>
            <person name="Yao Z."/>
            <person name="Li H."/>
            <person name="Liu W."/>
            <person name="He S."/>
            <person name="Geng L."/>
            <person name="Zhang X."/>
            <person name="Yang F."/>
            <person name="Yu H."/>
            <person name="Zhan Y."/>
            <person name="Li D."/>
            <person name="Lin Z."/>
            <person name="Wang Y."/>
            <person name="Elmerich C."/>
            <person name="Lin M."/>
            <person name="Jin Q."/>
        </authorList>
    </citation>
    <scope>NUCLEOTIDE SEQUENCE [LARGE SCALE GENOMIC DNA]</scope>
    <source>
        <strain evidence="1 2">A1501</strain>
    </source>
</reference>
<gene>
    <name evidence="1" type="ordered locus">PST_0704</name>
</gene>
<keyword evidence="2" id="KW-1185">Reference proteome</keyword>
<dbReference type="EMBL" id="CP000304">
    <property type="protein sequence ID" value="ABP78410.1"/>
    <property type="molecule type" value="Genomic_DNA"/>
</dbReference>
<evidence type="ECO:0000313" key="2">
    <source>
        <dbReference type="Proteomes" id="UP000000233"/>
    </source>
</evidence>
<dbReference type="KEGG" id="psa:PST_0704"/>
<sequence>MSKSARKPFVIKIKKQPAPGALKGEPGETIRQRIADAPKTVHSKC</sequence>
<dbReference type="AlphaFoldDB" id="A4VHF9"/>
<dbReference type="Proteomes" id="UP000000233">
    <property type="component" value="Chromosome"/>
</dbReference>
<name>A4VHF9_STUS1</name>
<accession>A4VHF9</accession>
<protein>
    <submittedName>
        <fullName evidence="1">Uncharacterized protein</fullName>
    </submittedName>
</protein>
<organism evidence="1 2">
    <name type="scientific">Stutzerimonas stutzeri (strain A1501)</name>
    <name type="common">Pseudomonas stutzeri</name>
    <dbReference type="NCBI Taxonomy" id="379731"/>
    <lineage>
        <taxon>Bacteria</taxon>
        <taxon>Pseudomonadati</taxon>
        <taxon>Pseudomonadota</taxon>
        <taxon>Gammaproteobacteria</taxon>
        <taxon>Pseudomonadales</taxon>
        <taxon>Pseudomonadaceae</taxon>
        <taxon>Stutzerimonas</taxon>
    </lineage>
</organism>